<evidence type="ECO:0000256" key="1">
    <source>
        <dbReference type="ARBA" id="ARBA00004123"/>
    </source>
</evidence>
<dbReference type="AlphaFoldDB" id="A0A8H2WKS8"/>
<organism evidence="4 5">
    <name type="scientific">Rhizoctonia solani</name>
    <dbReference type="NCBI Taxonomy" id="456999"/>
    <lineage>
        <taxon>Eukaryota</taxon>
        <taxon>Fungi</taxon>
        <taxon>Dikarya</taxon>
        <taxon>Basidiomycota</taxon>
        <taxon>Agaricomycotina</taxon>
        <taxon>Agaricomycetes</taxon>
        <taxon>Cantharellales</taxon>
        <taxon>Ceratobasidiaceae</taxon>
        <taxon>Rhizoctonia</taxon>
    </lineage>
</organism>
<protein>
    <recommendedName>
        <fullName evidence="3">Zn(2)-C6 fungal-type domain-containing protein</fullName>
    </recommendedName>
</protein>
<dbReference type="PROSITE" id="PS50048">
    <property type="entry name" value="ZN2_CY6_FUNGAL_2"/>
    <property type="match status" value="1"/>
</dbReference>
<dbReference type="SMART" id="SM00066">
    <property type="entry name" value="GAL4"/>
    <property type="match status" value="1"/>
</dbReference>
<name>A0A8H2WKS8_9AGAM</name>
<dbReference type="Pfam" id="PF00172">
    <property type="entry name" value="Zn_clus"/>
    <property type="match status" value="1"/>
</dbReference>
<dbReference type="GO" id="GO:0000976">
    <property type="term" value="F:transcription cis-regulatory region binding"/>
    <property type="evidence" value="ECO:0007669"/>
    <property type="project" value="TreeGrafter"/>
</dbReference>
<keyword evidence="2" id="KW-0539">Nucleus</keyword>
<dbReference type="SUPFAM" id="SSF57701">
    <property type="entry name" value="Zn2/Cys6 DNA-binding domain"/>
    <property type="match status" value="1"/>
</dbReference>
<dbReference type="InterPro" id="IPR001138">
    <property type="entry name" value="Zn2Cys6_DnaBD"/>
</dbReference>
<reference evidence="4" key="1">
    <citation type="submission" date="2021-01" db="EMBL/GenBank/DDBJ databases">
        <authorList>
            <person name="Kaushik A."/>
        </authorList>
    </citation>
    <scope>NUCLEOTIDE SEQUENCE</scope>
    <source>
        <strain evidence="4">AG1-1A</strain>
    </source>
</reference>
<dbReference type="Pfam" id="PF11951">
    <property type="entry name" value="Fungal_trans_2"/>
    <property type="match status" value="1"/>
</dbReference>
<dbReference type="GO" id="GO:0005634">
    <property type="term" value="C:nucleus"/>
    <property type="evidence" value="ECO:0007669"/>
    <property type="project" value="UniProtKB-SubCell"/>
</dbReference>
<dbReference type="CDD" id="cd00067">
    <property type="entry name" value="GAL4"/>
    <property type="match status" value="1"/>
</dbReference>
<dbReference type="GO" id="GO:0045944">
    <property type="term" value="P:positive regulation of transcription by RNA polymerase II"/>
    <property type="evidence" value="ECO:0007669"/>
    <property type="project" value="TreeGrafter"/>
</dbReference>
<evidence type="ECO:0000313" key="5">
    <source>
        <dbReference type="Proteomes" id="UP000663840"/>
    </source>
</evidence>
<gene>
    <name evidence="4" type="ORF">RDB_LOCUS32461</name>
</gene>
<dbReference type="PROSITE" id="PS00463">
    <property type="entry name" value="ZN2_CY6_FUNGAL_1"/>
    <property type="match status" value="1"/>
</dbReference>
<dbReference type="Proteomes" id="UP000663840">
    <property type="component" value="Unassembled WGS sequence"/>
</dbReference>
<dbReference type="InterPro" id="IPR036864">
    <property type="entry name" value="Zn2-C6_fun-type_DNA-bd_sf"/>
</dbReference>
<evidence type="ECO:0000259" key="3">
    <source>
        <dbReference type="PROSITE" id="PS50048"/>
    </source>
</evidence>
<evidence type="ECO:0000313" key="4">
    <source>
        <dbReference type="EMBL" id="CAE6394298.1"/>
    </source>
</evidence>
<dbReference type="InterPro" id="IPR021858">
    <property type="entry name" value="Fun_TF"/>
</dbReference>
<dbReference type="PANTHER" id="PTHR37534">
    <property type="entry name" value="TRANSCRIPTIONAL ACTIVATOR PROTEIN UGA3"/>
    <property type="match status" value="1"/>
</dbReference>
<sequence length="537" mass="60548">MCAKRSSGPYPLSCITCRERRKKCDRTHPACNRCKIGGFKCLGYVIRNEDNTYGLNTLPQFDTSIQEVPGLEQDSNQSDTSRPTAQSVPTTAWPLQSMLGASSQRHPSERLQAETPLARGLHNVPYDTYPTTNISMDGPGGLGSSQRRASENPISRDNSLFQIQSSQSLSGVHSSMNSTSPSYWPHMGYTIYRDFDTSVVVTEFIAAQYIHAYSLMAFEFTSHEGSFVQSCVITTITISQSVCWSLFVGAKVYQAAILGHSGKGIERHNQTLDRLDQQISNINWKDMLVQELSGWLLAVLELVDLRFLINSPLAYGTLHLAVPFFVKITQTEPDIWRNIRSGPSLHKVLLSTRAGLSRFATMDIMESFIFGRPQRILWDPVLIPELAHLPWDEWLPGCPLYLMLVICRINIWRKQNIDTCTRNLNEWAQCEREVLNWCPRHSYGFNPTDPWRIIGRLAIIEAFRHMTLLYLYMAVGNLKSHDPLVQASCSQVSQLCGLVEASPSLAVHLFFPAIIVSHLGGFSSNELKQRVLGWCMR</sequence>
<dbReference type="GO" id="GO:0008270">
    <property type="term" value="F:zinc ion binding"/>
    <property type="evidence" value="ECO:0007669"/>
    <property type="project" value="InterPro"/>
</dbReference>
<feature type="domain" description="Zn(2)-C6 fungal-type" evidence="3">
    <location>
        <begin position="13"/>
        <end position="41"/>
    </location>
</feature>
<proteinExistence type="predicted"/>
<dbReference type="GO" id="GO:0000981">
    <property type="term" value="F:DNA-binding transcription factor activity, RNA polymerase II-specific"/>
    <property type="evidence" value="ECO:0007669"/>
    <property type="project" value="InterPro"/>
</dbReference>
<comment type="caution">
    <text evidence="4">The sequence shown here is derived from an EMBL/GenBank/DDBJ whole genome shotgun (WGS) entry which is preliminary data.</text>
</comment>
<dbReference type="PANTHER" id="PTHR37534:SF7">
    <property type="entry name" value="TRANSCRIPTIONAL ACTIVATOR PROTEIN UGA3"/>
    <property type="match status" value="1"/>
</dbReference>
<evidence type="ECO:0000256" key="2">
    <source>
        <dbReference type="ARBA" id="ARBA00023242"/>
    </source>
</evidence>
<comment type="subcellular location">
    <subcellularLocation>
        <location evidence="1">Nucleus</location>
    </subcellularLocation>
</comment>
<dbReference type="EMBL" id="CAJMWR010000675">
    <property type="protein sequence ID" value="CAE6394298.1"/>
    <property type="molecule type" value="Genomic_DNA"/>
</dbReference>
<dbReference type="Gene3D" id="4.10.240.10">
    <property type="entry name" value="Zn(2)-C6 fungal-type DNA-binding domain"/>
    <property type="match status" value="1"/>
</dbReference>
<accession>A0A8H2WKS8</accession>